<dbReference type="CDD" id="cd00774">
    <property type="entry name" value="GlyRS-like_core"/>
    <property type="match status" value="1"/>
</dbReference>
<dbReference type="Gene3D" id="3.40.50.800">
    <property type="entry name" value="Anticodon-binding domain"/>
    <property type="match status" value="1"/>
</dbReference>
<dbReference type="PANTHER" id="PTHR10745">
    <property type="entry name" value="GLYCYL-TRNA SYNTHETASE/DNA POLYMERASE SUBUNIT GAMMA-2"/>
    <property type="match status" value="1"/>
</dbReference>
<evidence type="ECO:0000256" key="11">
    <source>
        <dbReference type="ARBA" id="ARBA00023146"/>
    </source>
</evidence>
<evidence type="ECO:0000256" key="1">
    <source>
        <dbReference type="ARBA" id="ARBA00004496"/>
    </source>
</evidence>
<name>A0A9P7N7B2_9HYPO</name>
<dbReference type="PROSITE" id="PS50862">
    <property type="entry name" value="AA_TRNA_LIGASE_II"/>
    <property type="match status" value="1"/>
</dbReference>
<proteinExistence type="inferred from homology"/>
<dbReference type="Gene3D" id="3.30.40.230">
    <property type="match status" value="1"/>
</dbReference>
<dbReference type="AlphaFoldDB" id="A0A9P7N7B2"/>
<dbReference type="Gene3D" id="3.30.930.10">
    <property type="entry name" value="Bira Bifunctional Protein, Domain 2"/>
    <property type="match status" value="1"/>
</dbReference>
<keyword evidence="10" id="KW-0648">Protein biosynthesis</keyword>
<dbReference type="InterPro" id="IPR036621">
    <property type="entry name" value="Anticodon-bd_dom_sf"/>
</dbReference>
<evidence type="ECO:0000256" key="2">
    <source>
        <dbReference type="ARBA" id="ARBA00008226"/>
    </source>
</evidence>
<evidence type="ECO:0000313" key="15">
    <source>
        <dbReference type="EMBL" id="KAG5993511.1"/>
    </source>
</evidence>
<comment type="subunit">
    <text evidence="3">Homodimer.</text>
</comment>
<dbReference type="GO" id="GO:0070150">
    <property type="term" value="P:mitochondrial glycyl-tRNA aminoacylation"/>
    <property type="evidence" value="ECO:0007669"/>
    <property type="project" value="TreeGrafter"/>
</dbReference>
<organism evidence="15 16">
    <name type="scientific">Claviceps pusilla</name>
    <dbReference type="NCBI Taxonomy" id="123648"/>
    <lineage>
        <taxon>Eukaryota</taxon>
        <taxon>Fungi</taxon>
        <taxon>Dikarya</taxon>
        <taxon>Ascomycota</taxon>
        <taxon>Pezizomycotina</taxon>
        <taxon>Sordariomycetes</taxon>
        <taxon>Hypocreomycetidae</taxon>
        <taxon>Hypocreales</taxon>
        <taxon>Clavicipitaceae</taxon>
        <taxon>Claviceps</taxon>
    </lineage>
</organism>
<dbReference type="InterPro" id="IPR004154">
    <property type="entry name" value="Anticodon-bd"/>
</dbReference>
<evidence type="ECO:0000256" key="12">
    <source>
        <dbReference type="ARBA" id="ARBA00030057"/>
    </source>
</evidence>
<evidence type="ECO:0000256" key="13">
    <source>
        <dbReference type="ARBA" id="ARBA00051967"/>
    </source>
</evidence>
<gene>
    <name evidence="15" type="ORF">E4U43_003477</name>
</gene>
<evidence type="ECO:0000256" key="8">
    <source>
        <dbReference type="ARBA" id="ARBA00022741"/>
    </source>
</evidence>
<evidence type="ECO:0000313" key="16">
    <source>
        <dbReference type="Proteomes" id="UP000748025"/>
    </source>
</evidence>
<dbReference type="FunFam" id="3.30.720.200:FF:000001">
    <property type="entry name" value="Glycine--tRNA ligase 2"/>
    <property type="match status" value="1"/>
</dbReference>
<dbReference type="InterPro" id="IPR027031">
    <property type="entry name" value="Gly-tRNA_synthase/POLG2"/>
</dbReference>
<dbReference type="PRINTS" id="PR01043">
    <property type="entry name" value="TRNASYNTHGLY"/>
</dbReference>
<comment type="similarity">
    <text evidence="2">Belongs to the class-II aminoacyl-tRNA synthetase family.</text>
</comment>
<comment type="catalytic activity">
    <reaction evidence="13">
        <text>2 ATP + H(+) = P(1),P(4)-bis(5'-adenosyl) tetraphosphate + diphosphate</text>
        <dbReference type="Rhea" id="RHEA:34935"/>
        <dbReference type="ChEBI" id="CHEBI:15378"/>
        <dbReference type="ChEBI" id="CHEBI:30616"/>
        <dbReference type="ChEBI" id="CHEBI:33019"/>
        <dbReference type="ChEBI" id="CHEBI:58141"/>
    </reaction>
</comment>
<keyword evidence="16" id="KW-1185">Reference proteome</keyword>
<comment type="caution">
    <text evidence="15">The sequence shown here is derived from an EMBL/GenBank/DDBJ whole genome shotgun (WGS) entry which is preliminary data.</text>
</comment>
<dbReference type="GO" id="GO:0005739">
    <property type="term" value="C:mitochondrion"/>
    <property type="evidence" value="ECO:0007669"/>
    <property type="project" value="TreeGrafter"/>
</dbReference>
<evidence type="ECO:0000259" key="14">
    <source>
        <dbReference type="PROSITE" id="PS50862"/>
    </source>
</evidence>
<dbReference type="InterPro" id="IPR033731">
    <property type="entry name" value="GlyRS-like_core"/>
</dbReference>
<evidence type="ECO:0000256" key="5">
    <source>
        <dbReference type="ARBA" id="ARBA00022490"/>
    </source>
</evidence>
<protein>
    <recommendedName>
        <fullName evidence="4">glycine--tRNA ligase</fullName>
        <ecNumber evidence="4">6.1.1.14</ecNumber>
    </recommendedName>
    <alternativeName>
        <fullName evidence="12">Diadenosine tetraphosphate synthetase</fullName>
    </alternativeName>
</protein>
<evidence type="ECO:0000256" key="3">
    <source>
        <dbReference type="ARBA" id="ARBA00011738"/>
    </source>
</evidence>
<dbReference type="InterPro" id="IPR006195">
    <property type="entry name" value="aa-tRNA-synth_II"/>
</dbReference>
<keyword evidence="11" id="KW-0030">Aminoacyl-tRNA synthetase</keyword>
<reference evidence="15" key="1">
    <citation type="journal article" date="2020" name="bioRxiv">
        <title>Whole genome comparisons of ergot fungi reveals the divergence and evolution of species within the genus Claviceps are the result of varying mechanisms driving genome evolution and host range expansion.</title>
        <authorList>
            <person name="Wyka S.A."/>
            <person name="Mondo S.J."/>
            <person name="Liu M."/>
            <person name="Dettman J."/>
            <person name="Nalam V."/>
            <person name="Broders K.D."/>
        </authorList>
    </citation>
    <scope>NUCLEOTIDE SEQUENCE</scope>
    <source>
        <strain evidence="15">CCC 602</strain>
    </source>
</reference>
<keyword evidence="7" id="KW-0808">Transferase</keyword>
<evidence type="ECO:0000256" key="10">
    <source>
        <dbReference type="ARBA" id="ARBA00022917"/>
    </source>
</evidence>
<dbReference type="Gene3D" id="3.30.720.200">
    <property type="match status" value="1"/>
</dbReference>
<dbReference type="FunFam" id="3.30.930.10:FF:000010">
    <property type="entry name" value="Glycyl-tRNA synthetase 1"/>
    <property type="match status" value="1"/>
</dbReference>
<dbReference type="PANTHER" id="PTHR10745:SF0">
    <property type="entry name" value="GLYCINE--TRNA LIGASE"/>
    <property type="match status" value="1"/>
</dbReference>
<dbReference type="EC" id="6.1.1.14" evidence="4"/>
<comment type="subcellular location">
    <subcellularLocation>
        <location evidence="1">Cytoplasm</location>
    </subcellularLocation>
</comment>
<evidence type="ECO:0000256" key="4">
    <source>
        <dbReference type="ARBA" id="ARBA00012829"/>
    </source>
</evidence>
<dbReference type="GO" id="GO:0004820">
    <property type="term" value="F:glycine-tRNA ligase activity"/>
    <property type="evidence" value="ECO:0007669"/>
    <property type="project" value="UniProtKB-EC"/>
</dbReference>
<dbReference type="EMBL" id="SRPW01002355">
    <property type="protein sequence ID" value="KAG5993511.1"/>
    <property type="molecule type" value="Genomic_DNA"/>
</dbReference>
<evidence type="ECO:0000256" key="7">
    <source>
        <dbReference type="ARBA" id="ARBA00022679"/>
    </source>
</evidence>
<keyword evidence="8" id="KW-0547">Nucleotide-binding</keyword>
<sequence>MAAMKNKTGGPFNRPHFESLLKRRFFFAESFEIYRTSAAHLADNRGLYDYGPPGCALQANIINEWRNHFVIEENMMEVDCTVITPETVLKTSGHVDKFADWMCKDPAKGEFLRADHLIESVLEARLAKGTLATGEKASKSAKLDEETAKEYREILAKIDNYDGPELGALIKQHDIRNPDGNGEVLPPTPFNLMFKSTIGPSAAAPVYLRPETAQGQFLNFRRLLEFGQGSMPFASASIGKSYRNEIAPRSGLLRVREFLMAEIEHFVDPDTSKSHDRFPEVSSVELPFLDKATQLSGKTTTRSLSIGEAVKTKLVDNETLGYFLVRIYHFLIKIGVEKDKVRFRQHLENEMAHYACDCWDAELLTSYGWIECVGCADRSAYDLSVHSKATGTPLVVKELRSEPIEIEEWQVSLNKKLLGPKFKKDAKKIETAVESLDQNDLEKLASELSDKAVISVPTEQLADGKMSVELSEELCTIKKVKRVENLREYTPNVVEPSFGIGRILYSLLEHVYWHRSQDVARGVLSLPVLVAPTKVLIVPLSNHASFQPIVKKLASRLRAFRISNNVDASSTSIGKRYARNDELGTPFGVTVDFETVQNGSVTLRERDSTAQVRASEEDIVEAIRRLVDGSETWAQVSQRLPAFTGQSTDE</sequence>
<dbReference type="GO" id="GO:0005524">
    <property type="term" value="F:ATP binding"/>
    <property type="evidence" value="ECO:0007669"/>
    <property type="project" value="UniProtKB-KW"/>
</dbReference>
<dbReference type="Proteomes" id="UP000748025">
    <property type="component" value="Unassembled WGS sequence"/>
</dbReference>
<keyword evidence="5" id="KW-0963">Cytoplasm</keyword>
<keyword evidence="9" id="KW-0067">ATP-binding</keyword>
<keyword evidence="6" id="KW-0436">Ligase</keyword>
<dbReference type="GO" id="GO:0016740">
    <property type="term" value="F:transferase activity"/>
    <property type="evidence" value="ECO:0007669"/>
    <property type="project" value="UniProtKB-KW"/>
</dbReference>
<dbReference type="FunFam" id="3.40.50.800:FF:000004">
    <property type="entry name" value="Glycine--tRNA ligase 2"/>
    <property type="match status" value="1"/>
</dbReference>
<dbReference type="Pfam" id="PF03129">
    <property type="entry name" value="HGTP_anticodon"/>
    <property type="match status" value="1"/>
</dbReference>
<evidence type="ECO:0000256" key="9">
    <source>
        <dbReference type="ARBA" id="ARBA00022840"/>
    </source>
</evidence>
<feature type="domain" description="Aminoacyl-transfer RNA synthetases class-II family profile" evidence="14">
    <location>
        <begin position="193"/>
        <end position="539"/>
    </location>
</feature>
<dbReference type="CDD" id="cd00858">
    <property type="entry name" value="GlyRS_anticodon"/>
    <property type="match status" value="1"/>
</dbReference>
<dbReference type="NCBIfam" id="NF003211">
    <property type="entry name" value="PRK04173.1"/>
    <property type="match status" value="1"/>
</dbReference>
<dbReference type="InterPro" id="IPR045864">
    <property type="entry name" value="aa-tRNA-synth_II/BPL/LPL"/>
</dbReference>
<dbReference type="SUPFAM" id="SSF52954">
    <property type="entry name" value="Class II aaRS ABD-related"/>
    <property type="match status" value="1"/>
</dbReference>
<dbReference type="SUPFAM" id="SSF55681">
    <property type="entry name" value="Class II aaRS and biotin synthetases"/>
    <property type="match status" value="1"/>
</dbReference>
<evidence type="ECO:0000256" key="6">
    <source>
        <dbReference type="ARBA" id="ARBA00022598"/>
    </source>
</evidence>
<dbReference type="NCBIfam" id="TIGR00389">
    <property type="entry name" value="glyS_dimeric"/>
    <property type="match status" value="1"/>
</dbReference>
<accession>A0A9P7N7B2</accession>
<dbReference type="OrthoDB" id="57698at2759"/>
<dbReference type="InterPro" id="IPR002315">
    <property type="entry name" value="tRNA-synt_gly"/>
</dbReference>